<proteinExistence type="predicted"/>
<reference evidence="1" key="1">
    <citation type="submission" date="2021-09" db="EMBL/GenBank/DDBJ databases">
        <authorList>
            <consortium name="AG Swart"/>
            <person name="Singh M."/>
            <person name="Singh A."/>
            <person name="Seah K."/>
            <person name="Emmerich C."/>
        </authorList>
    </citation>
    <scope>NUCLEOTIDE SEQUENCE</scope>
    <source>
        <strain evidence="1">ATCC30299</strain>
    </source>
</reference>
<comment type="caution">
    <text evidence="1">The sequence shown here is derived from an EMBL/GenBank/DDBJ whole genome shotgun (WGS) entry which is preliminary data.</text>
</comment>
<keyword evidence="2" id="KW-1185">Reference proteome</keyword>
<dbReference type="Proteomes" id="UP001162131">
    <property type="component" value="Unassembled WGS sequence"/>
</dbReference>
<gene>
    <name evidence="1" type="ORF">BSTOLATCC_MIC2731</name>
</gene>
<dbReference type="EMBL" id="CAJZBQ010000003">
    <property type="protein sequence ID" value="CAG9311025.1"/>
    <property type="molecule type" value="Genomic_DNA"/>
</dbReference>
<name>A0AAU9IAT8_9CILI</name>
<dbReference type="AlphaFoldDB" id="A0AAU9IAT8"/>
<sequence length="78" mass="9354">MFYRILPRCRTSHFLSRANPSELGLYLLLTAERLNGIDCYLFGFVECYKWLGNFELKNYRRAYYKTVQNNKVENCEQA</sequence>
<evidence type="ECO:0000313" key="1">
    <source>
        <dbReference type="EMBL" id="CAG9311025.1"/>
    </source>
</evidence>
<evidence type="ECO:0000313" key="2">
    <source>
        <dbReference type="Proteomes" id="UP001162131"/>
    </source>
</evidence>
<protein>
    <submittedName>
        <fullName evidence="1">Uncharacterized protein</fullName>
    </submittedName>
</protein>
<accession>A0AAU9IAT8</accession>
<organism evidence="1 2">
    <name type="scientific">Blepharisma stoltei</name>
    <dbReference type="NCBI Taxonomy" id="1481888"/>
    <lineage>
        <taxon>Eukaryota</taxon>
        <taxon>Sar</taxon>
        <taxon>Alveolata</taxon>
        <taxon>Ciliophora</taxon>
        <taxon>Postciliodesmatophora</taxon>
        <taxon>Heterotrichea</taxon>
        <taxon>Heterotrichida</taxon>
        <taxon>Blepharismidae</taxon>
        <taxon>Blepharisma</taxon>
    </lineage>
</organism>